<feature type="region of interest" description="Disordered" evidence="1">
    <location>
        <begin position="438"/>
        <end position="493"/>
    </location>
</feature>
<feature type="compositionally biased region" description="Basic and acidic residues" evidence="1">
    <location>
        <begin position="880"/>
        <end position="896"/>
    </location>
</feature>
<feature type="compositionally biased region" description="Low complexity" evidence="1">
    <location>
        <begin position="1353"/>
        <end position="1364"/>
    </location>
</feature>
<feature type="region of interest" description="Disordered" evidence="1">
    <location>
        <begin position="315"/>
        <end position="336"/>
    </location>
</feature>
<feature type="compositionally biased region" description="Low complexity" evidence="1">
    <location>
        <begin position="903"/>
        <end position="921"/>
    </location>
</feature>
<feature type="compositionally biased region" description="Gly residues" evidence="1">
    <location>
        <begin position="1806"/>
        <end position="1815"/>
    </location>
</feature>
<feature type="region of interest" description="Disordered" evidence="1">
    <location>
        <begin position="1793"/>
        <end position="1815"/>
    </location>
</feature>
<dbReference type="STRING" id="139723.A0A182LX11"/>
<feature type="compositionally biased region" description="Basic and acidic residues" evidence="1">
    <location>
        <begin position="560"/>
        <end position="569"/>
    </location>
</feature>
<feature type="region of interest" description="Disordered" evidence="1">
    <location>
        <begin position="1526"/>
        <end position="1547"/>
    </location>
</feature>
<feature type="region of interest" description="Disordered" evidence="1">
    <location>
        <begin position="549"/>
        <end position="576"/>
    </location>
</feature>
<feature type="region of interest" description="Disordered" evidence="1">
    <location>
        <begin position="857"/>
        <end position="921"/>
    </location>
</feature>
<proteinExistence type="predicted"/>
<feature type="region of interest" description="Disordered" evidence="1">
    <location>
        <begin position="1345"/>
        <end position="1379"/>
    </location>
</feature>
<protein>
    <recommendedName>
        <fullName evidence="4">DH domain-containing protein</fullName>
    </recommendedName>
</protein>
<feature type="compositionally biased region" description="Low complexity" evidence="1">
    <location>
        <begin position="857"/>
        <end position="879"/>
    </location>
</feature>
<feature type="region of interest" description="Disordered" evidence="1">
    <location>
        <begin position="1"/>
        <end position="74"/>
    </location>
</feature>
<dbReference type="EMBL" id="AXCM01002277">
    <property type="status" value="NOT_ANNOTATED_CDS"/>
    <property type="molecule type" value="Genomic_DNA"/>
</dbReference>
<feature type="region of interest" description="Disordered" evidence="1">
    <location>
        <begin position="1659"/>
        <end position="1714"/>
    </location>
</feature>
<reference evidence="2" key="2">
    <citation type="submission" date="2020-05" db="UniProtKB">
        <authorList>
            <consortium name="EnsemblMetazoa"/>
        </authorList>
    </citation>
    <scope>IDENTIFICATION</scope>
    <source>
        <strain evidence="2">A-37</strain>
    </source>
</reference>
<feature type="compositionally biased region" description="Low complexity" evidence="1">
    <location>
        <begin position="1673"/>
        <end position="1686"/>
    </location>
</feature>
<feature type="compositionally biased region" description="Polar residues" evidence="1">
    <location>
        <begin position="449"/>
        <end position="467"/>
    </location>
</feature>
<evidence type="ECO:0000313" key="3">
    <source>
        <dbReference type="Proteomes" id="UP000075883"/>
    </source>
</evidence>
<evidence type="ECO:0000313" key="2">
    <source>
        <dbReference type="EnsemblMetazoa" id="ACUA003994-PA"/>
    </source>
</evidence>
<name>A0A182LX11_9DIPT</name>
<keyword evidence="3" id="KW-1185">Reference proteome</keyword>
<reference evidence="3" key="1">
    <citation type="submission" date="2013-09" db="EMBL/GenBank/DDBJ databases">
        <title>The Genome Sequence of Anopheles culicifacies species A.</title>
        <authorList>
            <consortium name="The Broad Institute Genomics Platform"/>
            <person name="Neafsey D.E."/>
            <person name="Besansky N."/>
            <person name="Howell P."/>
            <person name="Walton C."/>
            <person name="Young S.K."/>
            <person name="Zeng Q."/>
            <person name="Gargeya S."/>
            <person name="Fitzgerald M."/>
            <person name="Haas B."/>
            <person name="Abouelleil A."/>
            <person name="Allen A.W."/>
            <person name="Alvarado L."/>
            <person name="Arachchi H.M."/>
            <person name="Berlin A.M."/>
            <person name="Chapman S.B."/>
            <person name="Gainer-Dewar J."/>
            <person name="Goldberg J."/>
            <person name="Griggs A."/>
            <person name="Gujja S."/>
            <person name="Hansen M."/>
            <person name="Howarth C."/>
            <person name="Imamovic A."/>
            <person name="Ireland A."/>
            <person name="Larimer J."/>
            <person name="McCowan C."/>
            <person name="Murphy C."/>
            <person name="Pearson M."/>
            <person name="Poon T.W."/>
            <person name="Priest M."/>
            <person name="Roberts A."/>
            <person name="Saif S."/>
            <person name="Shea T."/>
            <person name="Sisk P."/>
            <person name="Sykes S."/>
            <person name="Wortman J."/>
            <person name="Nusbaum C."/>
            <person name="Birren B."/>
        </authorList>
    </citation>
    <scope>NUCLEOTIDE SEQUENCE [LARGE SCALE GENOMIC DNA]</scope>
    <source>
        <strain evidence="3">A-37</strain>
    </source>
</reference>
<feature type="compositionally biased region" description="Polar residues" evidence="1">
    <location>
        <begin position="319"/>
        <end position="334"/>
    </location>
</feature>
<sequence length="1908" mass="210883">MMHQPSRVLHQSSVALRSVSQPNSHHGSRNGTTGVSSTSQTPEPHPTKGSQQYTKYRNNRSASSSRVVQGGLQAQIKTDSRVDCLRKTEARTCKNGGMENEPFATDRIPKMKLLKVNYVNLKNEETDKQLTSDKKETVTSSFAVSPAKHGKVLKEDIERKKPATAVGCAEKSTTGAKGVTNSTNNLADASAASFVGKKEKKECKTATTTTSCKEPEAKTGDPGKTGNSKYLVYKKHNGFGSANSPHSAESSTGGGAKLQYINDSDIKIKALAKKKYGLLFENKKKSKLETVQYYFDSRGYERYVDNKLYGVINEKKNLPDSQPTPGSGTATQPKLTDVQHKRLSWDVRQHNRPSMMRVINQSPAAKKCANVLMMNQQIATKPMSAEAPDTLGGGGGGGLKQENCRMFKLQKSHTSTNLLTRHKSMNDIHRINQLFLDSREDPDPLPIVSSPSRQSAKNGGDPNSPNSAVAVRDSTPVHRFEKHRKSEPSKYLVHKRLSARYKTESNLPKSVDVGTPLSTDNVTSCSLSGDDTISKRIRKIIDDQDRIVSTETLDQQPDETPMHELDRDSGQPSQNHCTYQAVNESVCSKRYRRLSKSKSADKLIFDSNRHAAEVLAKKEKNGNTCGYKNCKFSNCPMSSSSSASSASSTISTGSCSNSNECSTKTTVTAIDGSTPDQLDIVLCGKRTSIVINDSDDILPPATKEVSEYKNEKFVMNNLLNNGMLSGKMNNTHNCKDMLNDDDTEKLTTSTIKEIDLENNRMIIEKCLPHTHHPQNIGLQVSRQKFWNQQNQRNIKLKNNPQTKAYDDKIKINNKIKNEENNSIKIFISSSSSNSSAGSNGNNCASLVEPISLISTATANSNRSSSRSYSSNSSWGSTGSESDKDDGYYDQSERSISPEKQQPSSIVSTTSTDSSSSSTVCSESTNVSSVTCTKSLPASGTTTTGTTVTHNGRNRYTSKTSIRLGCDGSLFLNKSYLDEGELLPTTVTSDLEGDDNENGGCERQQSIGSSCCCCCRKRHQKFAHRTQPCLVSSIDITTNGSQPEGNRCAVSGVQTNDVVKHKREHSCACGSMKQINAQNKIENFSPRPRSIEGPLDSGISISSDTAITSSDSDLNLQSQTDSDDRKLKRGHVLAELLETERIYVAEMGSILKVKSTANYIVGKVHRRFGSIVSSRRMSSPTTTTVRDGESVKQEPAAYNHLPTACAVNTIASNGSESSSTLSYRASLFGEQDELVSLGCEREFTTMPRFSPRDFPTSWIGKSDGGTPFALQGILGTRLDESTCQPFGSRAHLFHKNKSITGKHGVLPFSQVEGAQIFANHHAYHSLKSSSTLRRTAHTFGGSCPEIHATSGTMRSQKSYKSQRSSNVSHTLGRSQQKGKSKIVQLLERNENEENDENTEMAILQEYFDTMSYTEIVKDRDFRNYLMKKRYLDIMEYIYNSSGASESGQFSRAASTVGPASLPVSNNDCDSVKKEKLMAESVSSPSTIPPPLPLPSLQRYYSSHTNSQVFCRRNSSFEQYYQTHGQTLVDPFDSKHPPGRRPFPSSRQLGTNWEREGVSVPPYATLLKDRKPKTPSRCQRTYRQIRAFCEKSLMKYSLNRTLNSTTRTLKSCTSTKDFSEKKYRRVIDDFVRQRGFSSVDEYTRYHYGDFLRQKLACSDKRSKRSGKVKKPSKEQSQQQQQQQLQYNSLPPPPYSSGDYYRAPSTPLSCESKTTPPLARNLSTNLLHEAGDRGDVHTPPVATSLPNVCDLISADTFKNFDYVNRSKTLQHNRTCRKAPSISSTACRLNDRRQIFHPVNSDGEDDPRHGGGGGGGGRGSPFLPFGRELLLGDVVATSDQTNRPYIFDDIGVYETIRSGYKRELKGGRDCYGKPSCDNYGFCSETRPQHPEMKDEDTNNVYRCDIFQKLVSN</sequence>
<feature type="compositionally biased region" description="Basic and acidic residues" evidence="1">
    <location>
        <begin position="475"/>
        <end position="488"/>
    </location>
</feature>
<evidence type="ECO:0000256" key="1">
    <source>
        <dbReference type="SAM" id="MobiDB-lite"/>
    </source>
</evidence>
<feature type="region of interest" description="Disordered" evidence="1">
    <location>
        <begin position="205"/>
        <end position="229"/>
    </location>
</feature>
<feature type="compositionally biased region" description="Polar residues" evidence="1">
    <location>
        <begin position="1703"/>
        <end position="1714"/>
    </location>
</feature>
<dbReference type="Proteomes" id="UP000075883">
    <property type="component" value="Unassembled WGS sequence"/>
</dbReference>
<feature type="compositionally biased region" description="Polar residues" evidence="1">
    <location>
        <begin position="9"/>
        <end position="56"/>
    </location>
</feature>
<feature type="compositionally biased region" description="Polar residues" evidence="1">
    <location>
        <begin position="1365"/>
        <end position="1376"/>
    </location>
</feature>
<accession>A0A182LX11</accession>
<organism evidence="2 3">
    <name type="scientific">Anopheles culicifacies</name>
    <dbReference type="NCBI Taxonomy" id="139723"/>
    <lineage>
        <taxon>Eukaryota</taxon>
        <taxon>Metazoa</taxon>
        <taxon>Ecdysozoa</taxon>
        <taxon>Arthropoda</taxon>
        <taxon>Hexapoda</taxon>
        <taxon>Insecta</taxon>
        <taxon>Pterygota</taxon>
        <taxon>Neoptera</taxon>
        <taxon>Endopterygota</taxon>
        <taxon>Diptera</taxon>
        <taxon>Nematocera</taxon>
        <taxon>Culicoidea</taxon>
        <taxon>Culicidae</taxon>
        <taxon>Anophelinae</taxon>
        <taxon>Anopheles</taxon>
        <taxon>culicifacies species complex</taxon>
    </lineage>
</organism>
<dbReference type="VEuPathDB" id="VectorBase:ACUA003994"/>
<feature type="compositionally biased region" description="Basic residues" evidence="1">
    <location>
        <begin position="1659"/>
        <end position="1668"/>
    </location>
</feature>
<evidence type="ECO:0008006" key="4">
    <source>
        <dbReference type="Google" id="ProtNLM"/>
    </source>
</evidence>
<dbReference type="EnsemblMetazoa" id="ACUA003994-RA">
    <property type="protein sequence ID" value="ACUA003994-PA"/>
    <property type="gene ID" value="ACUA003994"/>
</dbReference>